<dbReference type="Proteomes" id="UP001589576">
    <property type="component" value="Unassembled WGS sequence"/>
</dbReference>
<sequence>MKNYNLFVLGSLFMLLISCDSGNSSNDNTSLELQKIVTFTTFSGNPTYNTKNIRHYVNFEVVSDSTFDYQGQFLEKNVINTNGLTKTLQTFSNLGELTAQREENYDSQGRLIGRHTFLPTSALYFTYLYNSDGTVSSKYYNELDGQTTTFRTFTKDSNGLLFKENGSGYNPTTSLTEDYEVNADIQNQKLISLTQSAITTSFQYYPNPKPSNLLKTVNQLNNEIIMGNTLKNLAERGNYYYKVNDTDITTFNSNNYKTYYKSVYTNTLVVPNTTSTIEQFYYYN</sequence>
<protein>
    <recommendedName>
        <fullName evidence="3">YD repeat-containing protein</fullName>
    </recommendedName>
</protein>
<gene>
    <name evidence="1" type="ORF">ACFFUU_04930</name>
</gene>
<dbReference type="PROSITE" id="PS51257">
    <property type="entry name" value="PROKAR_LIPOPROTEIN"/>
    <property type="match status" value="1"/>
</dbReference>
<dbReference type="EMBL" id="JBHMFB010000012">
    <property type="protein sequence ID" value="MFB9088938.1"/>
    <property type="molecule type" value="Genomic_DNA"/>
</dbReference>
<proteinExistence type="predicted"/>
<evidence type="ECO:0000313" key="2">
    <source>
        <dbReference type="Proteomes" id="UP001589576"/>
    </source>
</evidence>
<evidence type="ECO:0008006" key="3">
    <source>
        <dbReference type="Google" id="ProtNLM"/>
    </source>
</evidence>
<dbReference type="RefSeq" id="WP_290284314.1">
    <property type="nucleotide sequence ID" value="NZ_JAUFQN010000019.1"/>
</dbReference>
<name>A0ABV5GCV7_9FLAO</name>
<organism evidence="1 2">
    <name type="scientific">Flavobacterium paronense</name>
    <dbReference type="NCBI Taxonomy" id="1392775"/>
    <lineage>
        <taxon>Bacteria</taxon>
        <taxon>Pseudomonadati</taxon>
        <taxon>Bacteroidota</taxon>
        <taxon>Flavobacteriia</taxon>
        <taxon>Flavobacteriales</taxon>
        <taxon>Flavobacteriaceae</taxon>
        <taxon>Flavobacterium</taxon>
    </lineage>
</organism>
<reference evidence="1 2" key="1">
    <citation type="submission" date="2024-09" db="EMBL/GenBank/DDBJ databases">
        <authorList>
            <person name="Sun Q."/>
            <person name="Mori K."/>
        </authorList>
    </citation>
    <scope>NUCLEOTIDE SEQUENCE [LARGE SCALE GENOMIC DNA]</scope>
    <source>
        <strain evidence="1 2">CECT 8460</strain>
    </source>
</reference>
<accession>A0ABV5GCV7</accession>
<comment type="caution">
    <text evidence="1">The sequence shown here is derived from an EMBL/GenBank/DDBJ whole genome shotgun (WGS) entry which is preliminary data.</text>
</comment>
<keyword evidence="2" id="KW-1185">Reference proteome</keyword>
<evidence type="ECO:0000313" key="1">
    <source>
        <dbReference type="EMBL" id="MFB9088938.1"/>
    </source>
</evidence>